<evidence type="ECO:0000313" key="2">
    <source>
        <dbReference type="EMBL" id="CRL07615.1"/>
    </source>
</evidence>
<dbReference type="SUPFAM" id="SSF53474">
    <property type="entry name" value="alpha/beta-Hydrolases"/>
    <property type="match status" value="1"/>
</dbReference>
<dbReference type="PANTHER" id="PTHR46331:SF2">
    <property type="entry name" value="VALACYCLOVIR HYDROLASE"/>
    <property type="match status" value="1"/>
</dbReference>
<accession>A0A1J1J5E9</accession>
<feature type="domain" description="AB hydrolase-1" evidence="1">
    <location>
        <begin position="54"/>
        <end position="163"/>
    </location>
</feature>
<sequence>MNNIRSYIIGHEILKRTLSSVSGNVKIVEQKVRVGGYDINYVGSSIDSGITNKTIVCLPGALGSAFTDFKPQIENLPKLLPNFNIIAWDPPGYGKSIPPSRQFPLNFLEKDADMLKDLMEVLKIPNYNILGWSDGGITAMIFAAKYPSKVEKLAIFGSNAYLIADEIKMFESIRDISKWSAKMRDPLEKLYGAEYFKTNWEKWIDTFKEIYEKNNGDICKKFVNQIKAETLILHGEKDPMVAKEHIPYLLTNIPGSKIVTWPEGKHNIHLRYAVEFNEKVAEFFKK</sequence>
<dbReference type="STRING" id="568069.A0A1J1J5E9"/>
<dbReference type="GO" id="GO:0017171">
    <property type="term" value="F:serine hydrolase activity"/>
    <property type="evidence" value="ECO:0007669"/>
    <property type="project" value="TreeGrafter"/>
</dbReference>
<gene>
    <name evidence="2" type="ORF">CLUMA_CG020580</name>
</gene>
<dbReference type="PANTHER" id="PTHR46331">
    <property type="entry name" value="VALACYCLOVIR HYDROLASE"/>
    <property type="match status" value="1"/>
</dbReference>
<dbReference type="PRINTS" id="PR00111">
    <property type="entry name" value="ABHYDROLASE"/>
</dbReference>
<dbReference type="EMBL" id="CVRI01000073">
    <property type="protein sequence ID" value="CRL07615.1"/>
    <property type="molecule type" value="Genomic_DNA"/>
</dbReference>
<protein>
    <submittedName>
        <fullName evidence="2">CLUMA_CG020580, isoform A</fullName>
    </submittedName>
</protein>
<keyword evidence="3" id="KW-1185">Reference proteome</keyword>
<dbReference type="AlphaFoldDB" id="A0A1J1J5E9"/>
<dbReference type="OrthoDB" id="19657at2759"/>
<name>A0A1J1J5E9_9DIPT</name>
<dbReference type="Gene3D" id="3.40.50.1820">
    <property type="entry name" value="alpha/beta hydrolase"/>
    <property type="match status" value="1"/>
</dbReference>
<reference evidence="2 3" key="1">
    <citation type="submission" date="2015-04" db="EMBL/GenBank/DDBJ databases">
        <authorList>
            <person name="Syromyatnikov M.Y."/>
            <person name="Popov V.N."/>
        </authorList>
    </citation>
    <scope>NUCLEOTIDE SEQUENCE [LARGE SCALE GENOMIC DNA]</scope>
</reference>
<evidence type="ECO:0000313" key="3">
    <source>
        <dbReference type="Proteomes" id="UP000183832"/>
    </source>
</evidence>
<organism evidence="2 3">
    <name type="scientific">Clunio marinus</name>
    <dbReference type="NCBI Taxonomy" id="568069"/>
    <lineage>
        <taxon>Eukaryota</taxon>
        <taxon>Metazoa</taxon>
        <taxon>Ecdysozoa</taxon>
        <taxon>Arthropoda</taxon>
        <taxon>Hexapoda</taxon>
        <taxon>Insecta</taxon>
        <taxon>Pterygota</taxon>
        <taxon>Neoptera</taxon>
        <taxon>Endopterygota</taxon>
        <taxon>Diptera</taxon>
        <taxon>Nematocera</taxon>
        <taxon>Chironomoidea</taxon>
        <taxon>Chironomidae</taxon>
        <taxon>Clunio</taxon>
    </lineage>
</organism>
<dbReference type="Proteomes" id="UP000183832">
    <property type="component" value="Unassembled WGS sequence"/>
</dbReference>
<dbReference type="Pfam" id="PF00561">
    <property type="entry name" value="Abhydrolase_1"/>
    <property type="match status" value="1"/>
</dbReference>
<proteinExistence type="predicted"/>
<dbReference type="InterPro" id="IPR000073">
    <property type="entry name" value="AB_hydrolase_1"/>
</dbReference>
<evidence type="ECO:0000259" key="1">
    <source>
        <dbReference type="Pfam" id="PF00561"/>
    </source>
</evidence>
<dbReference type="InterPro" id="IPR029058">
    <property type="entry name" value="AB_hydrolase_fold"/>
</dbReference>